<dbReference type="HOGENOM" id="CLU_2035630_0_0_5"/>
<organism evidence="1 2">
    <name type="scientific">Brucella intermedia LMG 3301</name>
    <dbReference type="NCBI Taxonomy" id="641118"/>
    <lineage>
        <taxon>Bacteria</taxon>
        <taxon>Pseudomonadati</taxon>
        <taxon>Pseudomonadota</taxon>
        <taxon>Alphaproteobacteria</taxon>
        <taxon>Hyphomicrobiales</taxon>
        <taxon>Brucellaceae</taxon>
        <taxon>Brucella/Ochrobactrum group</taxon>
        <taxon>Brucella</taxon>
    </lineage>
</organism>
<dbReference type="EMBL" id="ACQA01000002">
    <property type="protein sequence ID" value="EEQ94041.1"/>
    <property type="molecule type" value="Genomic_DNA"/>
</dbReference>
<protein>
    <submittedName>
        <fullName evidence="1">Uncharacterized protein</fullName>
    </submittedName>
</protein>
<sequence>MEAALKCPGKPGARFDRMESDRRSSPFYVEQHLVDPRSRIMLQSGSVQYGMAEPLRTFWKCSRPSGPDERSGEGAKPFRFWFVSAGLSIVAARHICSRVLNARASSKGKRLRLLFRQAGFK</sequence>
<gene>
    <name evidence="1" type="ORF">OINT_2001248</name>
</gene>
<reference evidence="1 2" key="1">
    <citation type="submission" date="2009-05" db="EMBL/GenBank/DDBJ databases">
        <authorList>
            <person name="Setubal J.C."/>
            <person name="Boyle S."/>
            <person name="Crasta O.R."/>
            <person name="Gillespie J.J."/>
            <person name="Kenyon R.W."/>
            <person name="Lu J."/>
            <person name="Mane S."/>
            <person name="Nagrani S."/>
            <person name="Shallom J.M."/>
            <person name="Shallom S."/>
            <person name="Shukla M."/>
            <person name="Snyder E.E."/>
            <person name="Sobral B.W."/>
            <person name="Wattam A.R."/>
            <person name="Will R."/>
            <person name="Williams K."/>
            <person name="Yoo H."/>
            <person name="Munk C."/>
            <person name="Tapia R."/>
            <person name="Green L."/>
            <person name="Rogers Y."/>
            <person name="Detter J.C."/>
            <person name="Bruce D."/>
            <person name="Brettin T.S."/>
            <person name="Tsolis R."/>
        </authorList>
    </citation>
    <scope>NUCLEOTIDE SEQUENCE [LARGE SCALE GENOMIC DNA]</scope>
    <source>
        <strain evidence="1 2">LMG 3301</strain>
    </source>
</reference>
<evidence type="ECO:0000313" key="2">
    <source>
        <dbReference type="Proteomes" id="UP000004386"/>
    </source>
</evidence>
<evidence type="ECO:0000313" key="1">
    <source>
        <dbReference type="EMBL" id="EEQ94041.1"/>
    </source>
</evidence>
<comment type="caution">
    <text evidence="1">The sequence shown here is derived from an EMBL/GenBank/DDBJ whole genome shotgun (WGS) entry which is preliminary data.</text>
</comment>
<name>C4WNW4_9HYPH</name>
<accession>C4WNW4</accession>
<dbReference type="AlphaFoldDB" id="C4WNW4"/>
<dbReference type="Proteomes" id="UP000004386">
    <property type="component" value="Unassembled WGS sequence"/>
</dbReference>
<proteinExistence type="predicted"/>